<evidence type="ECO:0000256" key="2">
    <source>
        <dbReference type="ARBA" id="ARBA00004225"/>
    </source>
</evidence>
<feature type="transmembrane region" description="Helical" evidence="17">
    <location>
        <begin position="6"/>
        <end position="24"/>
    </location>
</feature>
<comment type="similarity">
    <text evidence="3 17">Belongs to the complex I subunit 4 family.</text>
</comment>
<dbReference type="Pfam" id="PF00361">
    <property type="entry name" value="Proton_antipo_M"/>
    <property type="match status" value="1"/>
</dbReference>
<reference evidence="20" key="1">
    <citation type="journal article" date="2022" name="Insects">
        <title>Phylogenomic Analyses of the Tenthredinoidea Support the Familial Rank of Athaliidae (Insecta, Tenthredinoidea).</title>
        <authorList>
            <person name="Niu G."/>
            <person name="Budak M."/>
            <person name="Korkmaz E.M."/>
            <person name="Dogan O."/>
            <person name="Nel A."/>
            <person name="Wan S."/>
            <person name="Cai C."/>
            <person name="Jouault C."/>
            <person name="Li M."/>
            <person name="Wei M."/>
        </authorList>
    </citation>
    <scope>NUCLEOTIDE SEQUENCE</scope>
</reference>
<feature type="transmembrane region" description="Helical" evidence="17">
    <location>
        <begin position="184"/>
        <end position="207"/>
    </location>
</feature>
<dbReference type="InterPro" id="IPR001750">
    <property type="entry name" value="ND/Mrp_TM"/>
</dbReference>
<dbReference type="InterPro" id="IPR003918">
    <property type="entry name" value="NADH_UbQ_OxRdtase"/>
</dbReference>
<evidence type="ECO:0000256" key="13">
    <source>
        <dbReference type="ARBA" id="ARBA00023075"/>
    </source>
</evidence>
<dbReference type="GO" id="GO:0015990">
    <property type="term" value="P:electron transport coupled proton transport"/>
    <property type="evidence" value="ECO:0007669"/>
    <property type="project" value="TreeGrafter"/>
</dbReference>
<dbReference type="GO" id="GO:0042773">
    <property type="term" value="P:ATP synthesis coupled electron transport"/>
    <property type="evidence" value="ECO:0007669"/>
    <property type="project" value="InterPro"/>
</dbReference>
<keyword evidence="13 17" id="KW-0830">Ubiquinone</keyword>
<comment type="subcellular location">
    <subcellularLocation>
        <location evidence="2 17">Mitochondrion membrane</location>
        <topology evidence="2 17">Multi-pass membrane protein</topology>
    </subcellularLocation>
</comment>
<keyword evidence="15 17" id="KW-0472">Membrane</keyword>
<evidence type="ECO:0000256" key="16">
    <source>
        <dbReference type="ARBA" id="ARBA00049551"/>
    </source>
</evidence>
<evidence type="ECO:0000256" key="12">
    <source>
        <dbReference type="ARBA" id="ARBA00023027"/>
    </source>
</evidence>
<feature type="transmembrane region" description="Helical" evidence="17">
    <location>
        <begin position="145"/>
        <end position="164"/>
    </location>
</feature>
<keyword evidence="11 17" id="KW-1133">Transmembrane helix</keyword>
<keyword evidence="7 17" id="KW-0679">Respiratory chain</keyword>
<dbReference type="EC" id="7.1.1.2" evidence="4 17"/>
<feature type="transmembrane region" description="Helical" evidence="17">
    <location>
        <begin position="112"/>
        <end position="133"/>
    </location>
</feature>
<feature type="transmembrane region" description="Helical" evidence="17">
    <location>
        <begin position="338"/>
        <end position="360"/>
    </location>
</feature>
<evidence type="ECO:0000256" key="3">
    <source>
        <dbReference type="ARBA" id="ARBA00009025"/>
    </source>
</evidence>
<sequence>MLKFLFFFLFMIPLCFMSNMFWIFQGLFFGGSGLFIILVGGSLGVQWGGISYYFGWDILSFGLILLTLWIGGLMIMASVKIYDFNKNMVIFFLVFIGLMLSLIFTFSVLNLFMFYFFFECSLIPVLFLVLGWGNQSERIQASMYLFFYTLMASFPLMLGIFSLFEEVNTLMYPLMVYSLNSEGVYLYLSLILAFLVKMPMFLVHLWLPKAHVEAPISGSMILAGVMLKLGGYGVLRVMNLINDFSMKYNFIWISLSLMGGLIISLMCMFQVDLKSLVAYSSVVHMSLVLGGAMTLMKWGVYGSYLMMISHGLCSSGLFCLLNIVYERLGSRSIFLNKGLINIFPSMTLWWFLLCSCNSAAPPSLSLLSEIMLINSLVSWSSVTVLILMFISFFSFIYTLYLYSFTQHGKFISLFYIFYNNLREFMLVLLHWVPLNILIINSELFILWL</sequence>
<gene>
    <name evidence="20" type="primary">ND4</name>
</gene>
<evidence type="ECO:0000256" key="17">
    <source>
        <dbReference type="RuleBase" id="RU003297"/>
    </source>
</evidence>
<evidence type="ECO:0000259" key="19">
    <source>
        <dbReference type="Pfam" id="PF01059"/>
    </source>
</evidence>
<name>A0A977TL65_9HYME</name>
<evidence type="ECO:0000256" key="15">
    <source>
        <dbReference type="ARBA" id="ARBA00023136"/>
    </source>
</evidence>
<feature type="transmembrane region" description="Helical" evidence="17">
    <location>
        <begin position="31"/>
        <end position="52"/>
    </location>
</feature>
<feature type="transmembrane region" description="Helical" evidence="17">
    <location>
        <begin position="58"/>
        <end position="77"/>
    </location>
</feature>
<feature type="transmembrane region" description="Helical" evidence="17">
    <location>
        <begin position="304"/>
        <end position="326"/>
    </location>
</feature>
<dbReference type="GO" id="GO:0031966">
    <property type="term" value="C:mitochondrial membrane"/>
    <property type="evidence" value="ECO:0007669"/>
    <property type="project" value="UniProtKB-SubCell"/>
</dbReference>
<keyword evidence="6 17" id="KW-0813">Transport</keyword>
<feature type="transmembrane region" description="Helical" evidence="17">
    <location>
        <begin position="276"/>
        <end position="298"/>
    </location>
</feature>
<evidence type="ECO:0000256" key="9">
    <source>
        <dbReference type="ARBA" id="ARBA00022967"/>
    </source>
</evidence>
<evidence type="ECO:0000256" key="6">
    <source>
        <dbReference type="ARBA" id="ARBA00022448"/>
    </source>
</evidence>
<evidence type="ECO:0000256" key="8">
    <source>
        <dbReference type="ARBA" id="ARBA00022692"/>
    </source>
</evidence>
<feature type="domain" description="NADH:quinone oxidoreductase/Mrp antiporter transmembrane" evidence="18">
    <location>
        <begin position="110"/>
        <end position="393"/>
    </location>
</feature>
<feature type="domain" description="NADH:ubiquinone oxidoreductase chain 4 N-terminal" evidence="19">
    <location>
        <begin position="1"/>
        <end position="105"/>
    </location>
</feature>
<proteinExistence type="inferred from homology"/>
<dbReference type="GO" id="GO:0008137">
    <property type="term" value="F:NADH dehydrogenase (ubiquinone) activity"/>
    <property type="evidence" value="ECO:0007669"/>
    <property type="project" value="UniProtKB-UniRule"/>
</dbReference>
<feature type="transmembrane region" description="Helical" evidence="17">
    <location>
        <begin position="380"/>
        <end position="403"/>
    </location>
</feature>
<dbReference type="PRINTS" id="PR01437">
    <property type="entry name" value="NUOXDRDTASE4"/>
</dbReference>
<evidence type="ECO:0000256" key="14">
    <source>
        <dbReference type="ARBA" id="ARBA00023128"/>
    </source>
</evidence>
<dbReference type="Pfam" id="PF01059">
    <property type="entry name" value="Oxidored_q5_N"/>
    <property type="match status" value="1"/>
</dbReference>
<evidence type="ECO:0000313" key="20">
    <source>
        <dbReference type="EMBL" id="UXW93420.1"/>
    </source>
</evidence>
<geneLocation type="mitochondrion" evidence="20"/>
<comment type="function">
    <text evidence="17">Core subunit of the mitochondrial membrane respiratory chain NADH dehydrogenase (Complex I) which catalyzes electron transfer from NADH through the respiratory chain, using ubiquinone as an electron acceptor. Essential for the catalytic activity and assembly of complex I.</text>
</comment>
<feature type="transmembrane region" description="Helical" evidence="17">
    <location>
        <begin position="219"/>
        <end position="238"/>
    </location>
</feature>
<evidence type="ECO:0000256" key="7">
    <source>
        <dbReference type="ARBA" id="ARBA00022660"/>
    </source>
</evidence>
<evidence type="ECO:0000256" key="4">
    <source>
        <dbReference type="ARBA" id="ARBA00012944"/>
    </source>
</evidence>
<keyword evidence="9" id="KW-1278">Translocase</keyword>
<keyword evidence="12 17" id="KW-0520">NAD</keyword>
<evidence type="ECO:0000259" key="18">
    <source>
        <dbReference type="Pfam" id="PF00361"/>
    </source>
</evidence>
<dbReference type="AlphaFoldDB" id="A0A977TL65"/>
<comment type="catalytic activity">
    <reaction evidence="16 17">
        <text>a ubiquinone + NADH + 5 H(+)(in) = a ubiquinol + NAD(+) + 4 H(+)(out)</text>
        <dbReference type="Rhea" id="RHEA:29091"/>
        <dbReference type="Rhea" id="RHEA-COMP:9565"/>
        <dbReference type="Rhea" id="RHEA-COMP:9566"/>
        <dbReference type="ChEBI" id="CHEBI:15378"/>
        <dbReference type="ChEBI" id="CHEBI:16389"/>
        <dbReference type="ChEBI" id="CHEBI:17976"/>
        <dbReference type="ChEBI" id="CHEBI:57540"/>
        <dbReference type="ChEBI" id="CHEBI:57945"/>
        <dbReference type="EC" id="7.1.1.2"/>
    </reaction>
</comment>
<evidence type="ECO:0000256" key="5">
    <source>
        <dbReference type="ARBA" id="ARBA00021006"/>
    </source>
</evidence>
<dbReference type="InterPro" id="IPR000260">
    <property type="entry name" value="NADH4_N"/>
</dbReference>
<feature type="transmembrane region" description="Helical" evidence="17">
    <location>
        <begin position="250"/>
        <end position="269"/>
    </location>
</feature>
<evidence type="ECO:0000256" key="10">
    <source>
        <dbReference type="ARBA" id="ARBA00022982"/>
    </source>
</evidence>
<feature type="transmembrane region" description="Helical" evidence="17">
    <location>
        <begin position="424"/>
        <end position="447"/>
    </location>
</feature>
<dbReference type="PANTHER" id="PTHR43507">
    <property type="entry name" value="NADH-UBIQUINONE OXIDOREDUCTASE CHAIN 4"/>
    <property type="match status" value="1"/>
</dbReference>
<comment type="function">
    <text evidence="1">Core subunit of the mitochondrial membrane respiratory chain NADH dehydrogenase (Complex I) that is believed to belong to the minimal assembly required for catalysis. Complex I functions in the transfer of electrons from NADH to the respiratory chain. The immediate electron acceptor for the enzyme is believed to be ubiquinone.</text>
</comment>
<dbReference type="GO" id="GO:0048039">
    <property type="term" value="F:ubiquinone binding"/>
    <property type="evidence" value="ECO:0007669"/>
    <property type="project" value="TreeGrafter"/>
</dbReference>
<dbReference type="EMBL" id="ON840089">
    <property type="protein sequence ID" value="UXW93420.1"/>
    <property type="molecule type" value="Genomic_DNA"/>
</dbReference>
<protein>
    <recommendedName>
        <fullName evidence="5 17">NADH-ubiquinone oxidoreductase chain 4</fullName>
        <ecNumber evidence="4 17">7.1.1.2</ecNumber>
    </recommendedName>
</protein>
<evidence type="ECO:0000256" key="11">
    <source>
        <dbReference type="ARBA" id="ARBA00022989"/>
    </source>
</evidence>
<accession>A0A977TL65</accession>
<reference evidence="20" key="2">
    <citation type="submission" date="2022-06" db="EMBL/GenBank/DDBJ databases">
        <authorList>
            <person name="Niu G."/>
        </authorList>
    </citation>
    <scope>NUCLEOTIDE SEQUENCE</scope>
</reference>
<feature type="transmembrane region" description="Helical" evidence="17">
    <location>
        <begin position="89"/>
        <end position="106"/>
    </location>
</feature>
<keyword evidence="14 17" id="KW-0496">Mitochondrion</keyword>
<keyword evidence="10 17" id="KW-0249">Electron transport</keyword>
<organism evidence="20">
    <name type="scientific">Blasticotoma sp. 'tegularis'</name>
    <dbReference type="NCBI Taxonomy" id="2950360"/>
    <lineage>
        <taxon>Eukaryota</taxon>
        <taxon>Metazoa</taxon>
        <taxon>Ecdysozoa</taxon>
        <taxon>Arthropoda</taxon>
        <taxon>Hexapoda</taxon>
        <taxon>Insecta</taxon>
        <taxon>Pterygota</taxon>
        <taxon>Neoptera</taxon>
        <taxon>Endopterygota</taxon>
        <taxon>Hymenoptera</taxon>
        <taxon>Tenthredinoidea</taxon>
        <taxon>Blasticotomidae</taxon>
        <taxon>Blasticotoma</taxon>
    </lineage>
</organism>
<keyword evidence="8 17" id="KW-0812">Transmembrane</keyword>
<evidence type="ECO:0000256" key="1">
    <source>
        <dbReference type="ARBA" id="ARBA00003257"/>
    </source>
</evidence>
<dbReference type="GO" id="GO:0003954">
    <property type="term" value="F:NADH dehydrogenase activity"/>
    <property type="evidence" value="ECO:0007669"/>
    <property type="project" value="TreeGrafter"/>
</dbReference>
<dbReference type="PANTHER" id="PTHR43507:SF20">
    <property type="entry name" value="NADH-UBIQUINONE OXIDOREDUCTASE CHAIN 4"/>
    <property type="match status" value="1"/>
</dbReference>